<dbReference type="PANTHER" id="PTHR19879:SF9">
    <property type="entry name" value="TRANSCRIPTION INITIATION FACTOR TFIID SUBUNIT 5"/>
    <property type="match status" value="1"/>
</dbReference>
<keyword evidence="2" id="KW-1185">Reference proteome</keyword>
<dbReference type="Proteomes" id="UP000287853">
    <property type="component" value="Unassembled WGS sequence"/>
</dbReference>
<comment type="caution">
    <text evidence="1">The sequence shown here is derived from an EMBL/GenBank/DDBJ whole genome shotgun (WGS) entry which is preliminary data.</text>
</comment>
<dbReference type="AlphaFoldDB" id="A0A3S3UD02"/>
<proteinExistence type="predicted"/>
<name>A0A3S3UD02_9BACT</name>
<dbReference type="InterPro" id="IPR015943">
    <property type="entry name" value="WD40/YVTN_repeat-like_dom_sf"/>
</dbReference>
<reference evidence="1 2" key="1">
    <citation type="submission" date="2017-01" db="EMBL/GenBank/DDBJ databases">
        <title>The cable genome- insights into the physiology and evolution of filamentous bacteria capable of sulfide oxidation via long distance electron transfer.</title>
        <authorList>
            <person name="Schreiber L."/>
            <person name="Bjerg J.T."/>
            <person name="Boggild A."/>
            <person name="Van De Vossenberg J."/>
            <person name="Meysman F."/>
            <person name="Nielsen L.P."/>
            <person name="Schramm A."/>
            <person name="Kjeldsen K.U."/>
        </authorList>
    </citation>
    <scope>NUCLEOTIDE SEQUENCE [LARGE SCALE GENOMIC DNA]</scope>
    <source>
        <strain evidence="1">MCF</strain>
    </source>
</reference>
<dbReference type="Pfam" id="PF00400">
    <property type="entry name" value="WD40"/>
    <property type="match status" value="2"/>
</dbReference>
<dbReference type="SMART" id="SM00320">
    <property type="entry name" value="WD40"/>
    <property type="match status" value="1"/>
</dbReference>
<gene>
    <name evidence="1" type="ORF">H206_03627</name>
</gene>
<protein>
    <submittedName>
        <fullName evidence="1">WD40-like Beta Propeller Repeat</fullName>
    </submittedName>
</protein>
<sequence length="153" mass="17317">MSDMSFSPNGRILASAHASYEEVRNSSVRLWDCETGKEIAVFLEHNGDVDSISFSPDGNLLASTSFESGTIILRDMRAYTFFLQRAEPTSLYHTFIEAVKFLWQLDVQGLEIVKTKRRTPADLKKYGTLLAPPPPGQSKFDQVLEWAQQQQEK</sequence>
<dbReference type="InterPro" id="IPR036322">
    <property type="entry name" value="WD40_repeat_dom_sf"/>
</dbReference>
<dbReference type="PANTHER" id="PTHR19879">
    <property type="entry name" value="TRANSCRIPTION INITIATION FACTOR TFIID"/>
    <property type="match status" value="1"/>
</dbReference>
<organism evidence="1 2">
    <name type="scientific">Candidatus Electrothrix aarhusensis</name>
    <dbReference type="NCBI Taxonomy" id="1859131"/>
    <lineage>
        <taxon>Bacteria</taxon>
        <taxon>Pseudomonadati</taxon>
        <taxon>Thermodesulfobacteriota</taxon>
        <taxon>Desulfobulbia</taxon>
        <taxon>Desulfobulbales</taxon>
        <taxon>Desulfobulbaceae</taxon>
        <taxon>Candidatus Electrothrix</taxon>
    </lineage>
</organism>
<dbReference type="Gene3D" id="2.130.10.10">
    <property type="entry name" value="YVTN repeat-like/Quinoprotein amine dehydrogenase"/>
    <property type="match status" value="1"/>
</dbReference>
<evidence type="ECO:0000313" key="2">
    <source>
        <dbReference type="Proteomes" id="UP000287853"/>
    </source>
</evidence>
<accession>A0A3S3UD02</accession>
<dbReference type="EMBL" id="MTKO01000035">
    <property type="protein sequence ID" value="RWX47343.1"/>
    <property type="molecule type" value="Genomic_DNA"/>
</dbReference>
<evidence type="ECO:0000313" key="1">
    <source>
        <dbReference type="EMBL" id="RWX47343.1"/>
    </source>
</evidence>
<dbReference type="InterPro" id="IPR001680">
    <property type="entry name" value="WD40_rpt"/>
</dbReference>
<dbReference type="SUPFAM" id="SSF50978">
    <property type="entry name" value="WD40 repeat-like"/>
    <property type="match status" value="1"/>
</dbReference>